<dbReference type="AlphaFoldDB" id="A0A4P9Y6T4"/>
<proteinExistence type="predicted"/>
<gene>
    <name evidence="1" type="ORF">BJ684DRAFT_19948</name>
</gene>
<evidence type="ECO:0000313" key="1">
    <source>
        <dbReference type="EMBL" id="RKP13570.1"/>
    </source>
</evidence>
<name>A0A4P9Y6T4_9FUNG</name>
<reference evidence="2" key="1">
    <citation type="journal article" date="2018" name="Nat. Microbiol.">
        <title>Leveraging single-cell genomics to expand the fungal tree of life.</title>
        <authorList>
            <person name="Ahrendt S.R."/>
            <person name="Quandt C.A."/>
            <person name="Ciobanu D."/>
            <person name="Clum A."/>
            <person name="Salamov A."/>
            <person name="Andreopoulos B."/>
            <person name="Cheng J.F."/>
            <person name="Woyke T."/>
            <person name="Pelin A."/>
            <person name="Henrissat B."/>
            <person name="Reynolds N.K."/>
            <person name="Benny G.L."/>
            <person name="Smith M.E."/>
            <person name="James T.Y."/>
            <person name="Grigoriev I.V."/>
        </authorList>
    </citation>
    <scope>NUCLEOTIDE SEQUENCE [LARGE SCALE GENOMIC DNA]</scope>
</reference>
<sequence>MSIFLPCAPHYLPRVDRRPLPNVTFQSDLAPSTPITRRSSAHAIAQSLPRLHPFGRRSSSNVPSQPLFHFLPNLVQARSRSFTPPIELSIADNWSISEATLSDIPPSPLRPNGHRRRSGWDIQALAGVGFIALASPS</sequence>
<dbReference type="EMBL" id="KZ987989">
    <property type="protein sequence ID" value="RKP13570.1"/>
    <property type="molecule type" value="Genomic_DNA"/>
</dbReference>
<dbReference type="Proteomes" id="UP000267251">
    <property type="component" value="Unassembled WGS sequence"/>
</dbReference>
<accession>A0A4P9Y6T4</accession>
<keyword evidence="2" id="KW-1185">Reference proteome</keyword>
<protein>
    <submittedName>
        <fullName evidence="1">Uncharacterized protein</fullName>
    </submittedName>
</protein>
<evidence type="ECO:0000313" key="2">
    <source>
        <dbReference type="Proteomes" id="UP000267251"/>
    </source>
</evidence>
<organism evidence="1 2">
    <name type="scientific">Piptocephalis cylindrospora</name>
    <dbReference type="NCBI Taxonomy" id="1907219"/>
    <lineage>
        <taxon>Eukaryota</taxon>
        <taxon>Fungi</taxon>
        <taxon>Fungi incertae sedis</taxon>
        <taxon>Zoopagomycota</taxon>
        <taxon>Zoopagomycotina</taxon>
        <taxon>Zoopagomycetes</taxon>
        <taxon>Zoopagales</taxon>
        <taxon>Piptocephalidaceae</taxon>
        <taxon>Piptocephalis</taxon>
    </lineage>
</organism>